<dbReference type="SUPFAM" id="SSF100950">
    <property type="entry name" value="NagB/RpiA/CoA transferase-like"/>
    <property type="match status" value="1"/>
</dbReference>
<dbReference type="Pfam" id="PF08220">
    <property type="entry name" value="HTH_DeoR"/>
    <property type="match status" value="1"/>
</dbReference>
<comment type="caution">
    <text evidence="5">The sequence shown here is derived from an EMBL/GenBank/DDBJ whole genome shotgun (WGS) entry which is preliminary data.</text>
</comment>
<evidence type="ECO:0000256" key="1">
    <source>
        <dbReference type="ARBA" id="ARBA00023015"/>
    </source>
</evidence>
<feature type="domain" description="HTH deoR-type" evidence="4">
    <location>
        <begin position="3"/>
        <end position="58"/>
    </location>
</feature>
<dbReference type="SUPFAM" id="SSF46785">
    <property type="entry name" value="Winged helix' DNA-binding domain"/>
    <property type="match status" value="1"/>
</dbReference>
<dbReference type="InterPro" id="IPR050313">
    <property type="entry name" value="Carb_Metab_HTH_regulators"/>
</dbReference>
<name>A0ABQ3W9G9_9LACO</name>
<dbReference type="Pfam" id="PF00455">
    <property type="entry name" value="DeoRC"/>
    <property type="match status" value="1"/>
</dbReference>
<dbReference type="PROSITE" id="PS00894">
    <property type="entry name" value="HTH_DEOR_1"/>
    <property type="match status" value="1"/>
</dbReference>
<protein>
    <submittedName>
        <fullName evidence="5">Transcriptional regulator</fullName>
    </submittedName>
</protein>
<dbReference type="InterPro" id="IPR018356">
    <property type="entry name" value="Tscrpt_reg_HTH_DeoR_CS"/>
</dbReference>
<sequence length="251" mass="27804">MTQENRLKEIRRLLLEKRELKTREIANYFGISFDTARRDVLRLTETGQALRIHGGLMAIDDNSVPSFLTRQHILSPVKRDLAEVASQFVHAGQCDFIGPSTTLNLLCQRLGGQDLTVVTNSIDNVLALLPLRQPAVKLLGGDVDKANRFTHSPQALDALRQFHFNTAFIGAARVDADGSYLIDASDADVIQLATSKAQRVVLVTEKHKFVSKVTAPFQSAPLDRIDVVITDAPLDDATKKLFSPKTRLIHL</sequence>
<dbReference type="EMBL" id="BOCI01000419">
    <property type="protein sequence ID" value="GHW01734.1"/>
    <property type="molecule type" value="Genomic_DNA"/>
</dbReference>
<dbReference type="PANTHER" id="PTHR30363:SF44">
    <property type="entry name" value="AGA OPERON TRANSCRIPTIONAL REPRESSOR-RELATED"/>
    <property type="match status" value="1"/>
</dbReference>
<dbReference type="InterPro" id="IPR036390">
    <property type="entry name" value="WH_DNA-bd_sf"/>
</dbReference>
<dbReference type="InterPro" id="IPR037171">
    <property type="entry name" value="NagB/RpiA_transferase-like"/>
</dbReference>
<proteinExistence type="predicted"/>
<dbReference type="Proteomes" id="UP000616547">
    <property type="component" value="Unassembled WGS sequence"/>
</dbReference>
<organism evidence="5 6">
    <name type="scientific">Lactobacillus nasalidis</name>
    <dbReference type="NCBI Taxonomy" id="2797258"/>
    <lineage>
        <taxon>Bacteria</taxon>
        <taxon>Bacillati</taxon>
        <taxon>Bacillota</taxon>
        <taxon>Bacilli</taxon>
        <taxon>Lactobacillales</taxon>
        <taxon>Lactobacillaceae</taxon>
        <taxon>Lactobacillus</taxon>
    </lineage>
</organism>
<dbReference type="PROSITE" id="PS51000">
    <property type="entry name" value="HTH_DEOR_2"/>
    <property type="match status" value="1"/>
</dbReference>
<dbReference type="SMART" id="SM01134">
    <property type="entry name" value="DeoRC"/>
    <property type="match status" value="1"/>
</dbReference>
<accession>A0ABQ3W9G9</accession>
<evidence type="ECO:0000259" key="4">
    <source>
        <dbReference type="PROSITE" id="PS51000"/>
    </source>
</evidence>
<keyword evidence="3" id="KW-0804">Transcription</keyword>
<dbReference type="SMART" id="SM00420">
    <property type="entry name" value="HTH_DEOR"/>
    <property type="match status" value="1"/>
</dbReference>
<evidence type="ECO:0000256" key="3">
    <source>
        <dbReference type="ARBA" id="ARBA00023163"/>
    </source>
</evidence>
<dbReference type="InterPro" id="IPR014036">
    <property type="entry name" value="DeoR-like_C"/>
</dbReference>
<dbReference type="InterPro" id="IPR001034">
    <property type="entry name" value="DeoR_HTH"/>
</dbReference>
<keyword evidence="2" id="KW-0238">DNA-binding</keyword>
<keyword evidence="1" id="KW-0805">Transcription regulation</keyword>
<reference evidence="6" key="1">
    <citation type="submission" date="2021-01" db="EMBL/GenBank/DDBJ databases">
        <title>Draft genome sequence of Nasalis larvatus strain YZ03.</title>
        <authorList>
            <person name="Suzuki-Hashido N."/>
            <person name="Tsuchida S."/>
            <person name="Hayakawa T."/>
        </authorList>
    </citation>
    <scope>NUCLEOTIDE SEQUENCE [LARGE SCALE GENOMIC DNA]</scope>
    <source>
        <strain evidence="6">YZ03</strain>
    </source>
</reference>
<evidence type="ECO:0000313" key="5">
    <source>
        <dbReference type="EMBL" id="GHW01734.1"/>
    </source>
</evidence>
<dbReference type="PANTHER" id="PTHR30363">
    <property type="entry name" value="HTH-TYPE TRANSCRIPTIONAL REGULATOR SRLR-RELATED"/>
    <property type="match status" value="1"/>
</dbReference>
<evidence type="ECO:0000313" key="6">
    <source>
        <dbReference type="Proteomes" id="UP000616547"/>
    </source>
</evidence>
<gene>
    <name evidence="5" type="ORF">lacNasYZ03_14210</name>
</gene>
<dbReference type="RefSeq" id="WP_201332104.1">
    <property type="nucleotide sequence ID" value="NZ_BOCG01000122.1"/>
</dbReference>
<dbReference type="PRINTS" id="PR00037">
    <property type="entry name" value="HTHLACR"/>
</dbReference>
<keyword evidence="6" id="KW-1185">Reference proteome</keyword>
<evidence type="ECO:0000256" key="2">
    <source>
        <dbReference type="ARBA" id="ARBA00023125"/>
    </source>
</evidence>